<dbReference type="GO" id="GO:0051119">
    <property type="term" value="F:sugar transmembrane transporter activity"/>
    <property type="evidence" value="ECO:0007669"/>
    <property type="project" value="InterPro"/>
</dbReference>
<evidence type="ECO:0000256" key="7">
    <source>
        <dbReference type="ARBA" id="ARBA00024348"/>
    </source>
</evidence>
<feature type="transmembrane region" description="Helical" evidence="9">
    <location>
        <begin position="306"/>
        <end position="327"/>
    </location>
</feature>
<feature type="transmembrane region" description="Helical" evidence="9">
    <location>
        <begin position="403"/>
        <end position="428"/>
    </location>
</feature>
<dbReference type="Gene3D" id="1.20.1250.20">
    <property type="entry name" value="MFS general substrate transporter like domains"/>
    <property type="match status" value="1"/>
</dbReference>
<evidence type="ECO:0000313" key="11">
    <source>
        <dbReference type="EMBL" id="KAJ8942447.1"/>
    </source>
</evidence>
<dbReference type="PANTHER" id="PTHR48021:SF47">
    <property type="entry name" value="GH17672P"/>
    <property type="match status" value="1"/>
</dbReference>
<accession>A0AAV8XUA1</accession>
<dbReference type="NCBIfam" id="TIGR00879">
    <property type="entry name" value="SP"/>
    <property type="match status" value="1"/>
</dbReference>
<feature type="transmembrane region" description="Helical" evidence="9">
    <location>
        <begin position="339"/>
        <end position="365"/>
    </location>
</feature>
<sequence>MDMARNLASFVCGTTFGWTSPEIPKLHDLKDNPLGQVITETEEGWIGSFLPLGAALGPFAAGIAADLLGRKKTLLISAVPFILAFVLNLIASDVNYFYLSRFLCGLAVGSVFTVLPMYIGEISDDEVRGSLGSFMQLFIVIGLLFSYGLGPYMSIHSFNIVLLIPPTVFLAIFLFFIPESPYYLVRVDNMDAAEEALTKLRAKSKIDVQKELEAIRSAVDEARENKASFFDIFKSRGLTMALFLSVSLVALQQFSGINIVLFYAQGIFTSAGVSLAPEICTIMIGVVQIVASGATPVLVEKRGKRFLLLLSAVGMAVAQGALAYFFYLKDNQKSDVSAIGWLPIASLVVYIVTYCLGFGPLPWAVMGELFPGNIKSVASTVTASCCWVLGFLLTNYFNIVTSLIGTAGSFGIFSVCCVIAAVFTYVFVPETSGKSLQEIQEILNGNKGKR</sequence>
<dbReference type="Proteomes" id="UP001162162">
    <property type="component" value="Unassembled WGS sequence"/>
</dbReference>
<dbReference type="InterPro" id="IPR003663">
    <property type="entry name" value="Sugar/inositol_transpt"/>
</dbReference>
<keyword evidence="6" id="KW-0325">Glycoprotein</keyword>
<name>A0AAV8XUA1_9CUCU</name>
<keyword evidence="3 9" id="KW-0812">Transmembrane</keyword>
<dbReference type="InterPro" id="IPR020846">
    <property type="entry name" value="MFS_dom"/>
</dbReference>
<dbReference type="InterPro" id="IPR050549">
    <property type="entry name" value="MFS_Trehalose_Transporter"/>
</dbReference>
<organism evidence="11 12">
    <name type="scientific">Aromia moschata</name>
    <dbReference type="NCBI Taxonomy" id="1265417"/>
    <lineage>
        <taxon>Eukaryota</taxon>
        <taxon>Metazoa</taxon>
        <taxon>Ecdysozoa</taxon>
        <taxon>Arthropoda</taxon>
        <taxon>Hexapoda</taxon>
        <taxon>Insecta</taxon>
        <taxon>Pterygota</taxon>
        <taxon>Neoptera</taxon>
        <taxon>Endopterygota</taxon>
        <taxon>Coleoptera</taxon>
        <taxon>Polyphaga</taxon>
        <taxon>Cucujiformia</taxon>
        <taxon>Chrysomeloidea</taxon>
        <taxon>Cerambycidae</taxon>
        <taxon>Cerambycinae</taxon>
        <taxon>Callichromatini</taxon>
        <taxon>Aromia</taxon>
    </lineage>
</organism>
<evidence type="ECO:0000259" key="10">
    <source>
        <dbReference type="PROSITE" id="PS50850"/>
    </source>
</evidence>
<dbReference type="AlphaFoldDB" id="A0AAV8XUA1"/>
<evidence type="ECO:0000313" key="12">
    <source>
        <dbReference type="Proteomes" id="UP001162162"/>
    </source>
</evidence>
<feature type="transmembrane region" description="Helical" evidence="9">
    <location>
        <begin position="97"/>
        <end position="119"/>
    </location>
</feature>
<proteinExistence type="inferred from homology"/>
<comment type="similarity">
    <text evidence="7">Belongs to the major facilitator superfamily. Sugar transporter (TC 2.A.1.1) family. Trehalose transporter subfamily.</text>
</comment>
<dbReference type="PROSITE" id="PS50850">
    <property type="entry name" value="MFS"/>
    <property type="match status" value="1"/>
</dbReference>
<keyword evidence="8" id="KW-0813">Transport</keyword>
<feature type="transmembrane region" description="Helical" evidence="9">
    <location>
        <begin position="131"/>
        <end position="149"/>
    </location>
</feature>
<evidence type="ECO:0000256" key="5">
    <source>
        <dbReference type="ARBA" id="ARBA00023136"/>
    </source>
</evidence>
<dbReference type="PROSITE" id="PS00217">
    <property type="entry name" value="SUGAR_TRANSPORT_2"/>
    <property type="match status" value="1"/>
</dbReference>
<dbReference type="SUPFAM" id="SSF103473">
    <property type="entry name" value="MFS general substrate transporter"/>
    <property type="match status" value="1"/>
</dbReference>
<dbReference type="InterPro" id="IPR044775">
    <property type="entry name" value="MFS_ERD6/Tret1-like"/>
</dbReference>
<evidence type="ECO:0000256" key="3">
    <source>
        <dbReference type="ARBA" id="ARBA00022692"/>
    </source>
</evidence>
<dbReference type="InterPro" id="IPR005829">
    <property type="entry name" value="Sugar_transporter_CS"/>
</dbReference>
<feature type="domain" description="Major facilitator superfamily (MFS) profile" evidence="10">
    <location>
        <begin position="1"/>
        <end position="432"/>
    </location>
</feature>
<feature type="transmembrane region" description="Helical" evidence="9">
    <location>
        <begin position="377"/>
        <end position="397"/>
    </location>
</feature>
<evidence type="ECO:0000256" key="8">
    <source>
        <dbReference type="RuleBase" id="RU003346"/>
    </source>
</evidence>
<evidence type="ECO:0000256" key="4">
    <source>
        <dbReference type="ARBA" id="ARBA00022989"/>
    </source>
</evidence>
<reference evidence="11" key="1">
    <citation type="journal article" date="2023" name="Insect Mol. Biol.">
        <title>Genome sequencing provides insights into the evolution of gene families encoding plant cell wall-degrading enzymes in longhorned beetles.</title>
        <authorList>
            <person name="Shin N.R."/>
            <person name="Okamura Y."/>
            <person name="Kirsch R."/>
            <person name="Pauchet Y."/>
        </authorList>
    </citation>
    <scope>NUCLEOTIDE SEQUENCE</scope>
    <source>
        <strain evidence="11">AMC_N1</strain>
    </source>
</reference>
<feature type="transmembrane region" description="Helical" evidence="9">
    <location>
        <begin position="241"/>
        <end position="263"/>
    </location>
</feature>
<evidence type="ECO:0000256" key="1">
    <source>
        <dbReference type="ARBA" id="ARBA00004651"/>
    </source>
</evidence>
<comment type="subcellular location">
    <subcellularLocation>
        <location evidence="1">Cell membrane</location>
        <topology evidence="1">Multi-pass membrane protein</topology>
    </subcellularLocation>
</comment>
<feature type="transmembrane region" description="Helical" evidence="9">
    <location>
        <begin position="155"/>
        <end position="177"/>
    </location>
</feature>
<feature type="transmembrane region" description="Helical" evidence="9">
    <location>
        <begin position="45"/>
        <end position="67"/>
    </location>
</feature>
<dbReference type="PROSITE" id="PS00216">
    <property type="entry name" value="SUGAR_TRANSPORT_1"/>
    <property type="match status" value="1"/>
</dbReference>
<dbReference type="GO" id="GO:0005886">
    <property type="term" value="C:plasma membrane"/>
    <property type="evidence" value="ECO:0007669"/>
    <property type="project" value="UniProtKB-SubCell"/>
</dbReference>
<keyword evidence="4 9" id="KW-1133">Transmembrane helix</keyword>
<keyword evidence="5 9" id="KW-0472">Membrane</keyword>
<evidence type="ECO:0000256" key="6">
    <source>
        <dbReference type="ARBA" id="ARBA00023180"/>
    </source>
</evidence>
<gene>
    <name evidence="11" type="ORF">NQ318_002659</name>
</gene>
<keyword evidence="12" id="KW-1185">Reference proteome</keyword>
<dbReference type="FunFam" id="1.20.1250.20:FF:000055">
    <property type="entry name" value="Facilitated trehalose transporter Tret1-2 homolog"/>
    <property type="match status" value="1"/>
</dbReference>
<dbReference type="PRINTS" id="PR00171">
    <property type="entry name" value="SUGRTRNSPORT"/>
</dbReference>
<dbReference type="CDD" id="cd17358">
    <property type="entry name" value="MFS_GLUT6_8_Class3_like"/>
    <property type="match status" value="1"/>
</dbReference>
<keyword evidence="2" id="KW-1003">Cell membrane</keyword>
<dbReference type="InterPro" id="IPR036259">
    <property type="entry name" value="MFS_trans_sf"/>
</dbReference>
<feature type="transmembrane region" description="Helical" evidence="9">
    <location>
        <begin position="74"/>
        <end position="91"/>
    </location>
</feature>
<evidence type="ECO:0000256" key="2">
    <source>
        <dbReference type="ARBA" id="ARBA00022475"/>
    </source>
</evidence>
<feature type="transmembrane region" description="Helical" evidence="9">
    <location>
        <begin position="275"/>
        <end position="299"/>
    </location>
</feature>
<comment type="caution">
    <text evidence="11">The sequence shown here is derived from an EMBL/GenBank/DDBJ whole genome shotgun (WGS) entry which is preliminary data.</text>
</comment>
<dbReference type="Pfam" id="PF00083">
    <property type="entry name" value="Sugar_tr"/>
    <property type="match status" value="1"/>
</dbReference>
<dbReference type="EMBL" id="JAPWTK010000325">
    <property type="protein sequence ID" value="KAJ8942447.1"/>
    <property type="molecule type" value="Genomic_DNA"/>
</dbReference>
<evidence type="ECO:0000256" key="9">
    <source>
        <dbReference type="SAM" id="Phobius"/>
    </source>
</evidence>
<protein>
    <recommendedName>
        <fullName evidence="10">Major facilitator superfamily (MFS) profile domain-containing protein</fullName>
    </recommendedName>
</protein>
<dbReference type="InterPro" id="IPR005828">
    <property type="entry name" value="MFS_sugar_transport-like"/>
</dbReference>
<dbReference type="PANTHER" id="PTHR48021">
    <property type="match status" value="1"/>
</dbReference>